<accession>M8AVM5</accession>
<sequence>MSMVAGEHALDVDEVVAVRAEAEEERLASKQKKMAAIARVFPKEDEAPRASPIVASVHDGGMRLAISFLIGWMRPR</sequence>
<name>M8AVM5_TRIUA</name>
<gene>
    <name evidence="1" type="ORF">TRIUR3_13368</name>
</gene>
<organism evidence="1">
    <name type="scientific">Triticum urartu</name>
    <name type="common">Red wild einkorn</name>
    <name type="synonym">Crithodium urartu</name>
    <dbReference type="NCBI Taxonomy" id="4572"/>
    <lineage>
        <taxon>Eukaryota</taxon>
        <taxon>Viridiplantae</taxon>
        <taxon>Streptophyta</taxon>
        <taxon>Embryophyta</taxon>
        <taxon>Tracheophyta</taxon>
        <taxon>Spermatophyta</taxon>
        <taxon>Magnoliopsida</taxon>
        <taxon>Liliopsida</taxon>
        <taxon>Poales</taxon>
        <taxon>Poaceae</taxon>
        <taxon>BOP clade</taxon>
        <taxon>Pooideae</taxon>
        <taxon>Triticodae</taxon>
        <taxon>Triticeae</taxon>
        <taxon>Triticinae</taxon>
        <taxon>Triticum</taxon>
    </lineage>
</organism>
<reference evidence="1" key="1">
    <citation type="journal article" date="2013" name="Nature">
        <title>Draft genome of the wheat A-genome progenitor Triticum urartu.</title>
        <authorList>
            <person name="Ling H.Q."/>
            <person name="Zhao S."/>
            <person name="Liu D."/>
            <person name="Wang J."/>
            <person name="Sun H."/>
            <person name="Zhang C."/>
            <person name="Fan H."/>
            <person name="Li D."/>
            <person name="Dong L."/>
            <person name="Tao Y."/>
            <person name="Gao C."/>
            <person name="Wu H."/>
            <person name="Li Y."/>
            <person name="Cui Y."/>
            <person name="Guo X."/>
            <person name="Zheng S."/>
            <person name="Wang B."/>
            <person name="Yu K."/>
            <person name="Liang Q."/>
            <person name="Yang W."/>
            <person name="Lou X."/>
            <person name="Chen J."/>
            <person name="Feng M."/>
            <person name="Jian J."/>
            <person name="Zhang X."/>
            <person name="Luo G."/>
            <person name="Jiang Y."/>
            <person name="Liu J."/>
            <person name="Wang Z."/>
            <person name="Sha Y."/>
            <person name="Zhang B."/>
            <person name="Wu H."/>
            <person name="Tang D."/>
            <person name="Shen Q."/>
            <person name="Xue P."/>
            <person name="Zou S."/>
            <person name="Wang X."/>
            <person name="Liu X."/>
            <person name="Wang F."/>
            <person name="Yang Y."/>
            <person name="An X."/>
            <person name="Dong Z."/>
            <person name="Zhang K."/>
            <person name="Zhang X."/>
            <person name="Luo M.C."/>
            <person name="Dvorak J."/>
            <person name="Tong Y."/>
            <person name="Wang J."/>
            <person name="Yang H."/>
            <person name="Li Z."/>
            <person name="Wang D."/>
            <person name="Zhang A."/>
            <person name="Wang J."/>
        </authorList>
    </citation>
    <scope>NUCLEOTIDE SEQUENCE</scope>
</reference>
<protein>
    <submittedName>
        <fullName evidence="1">Uncharacterized protein</fullName>
    </submittedName>
</protein>
<proteinExistence type="predicted"/>
<dbReference type="AlphaFoldDB" id="M8AVM5"/>
<dbReference type="EMBL" id="KD048487">
    <property type="protein sequence ID" value="EMS65079.1"/>
    <property type="molecule type" value="Genomic_DNA"/>
</dbReference>
<evidence type="ECO:0000313" key="1">
    <source>
        <dbReference type="EMBL" id="EMS65079.1"/>
    </source>
</evidence>